<evidence type="ECO:0000313" key="3">
    <source>
        <dbReference type="EMBL" id="GFO12129.1"/>
    </source>
</evidence>
<dbReference type="PANTHER" id="PTHR31424">
    <property type="entry name" value="PROTEIN CBG23806"/>
    <property type="match status" value="1"/>
</dbReference>
<comment type="caution">
    <text evidence="3">The sequence shown here is derived from an EMBL/GenBank/DDBJ whole genome shotgun (WGS) entry which is preliminary data.</text>
</comment>
<name>A0AAV4B0D2_9GAST</name>
<proteinExistence type="predicted"/>
<accession>A0AAV4B0D2</accession>
<dbReference type="AlphaFoldDB" id="A0AAV4B0D2"/>
<reference evidence="3 4" key="1">
    <citation type="journal article" date="2021" name="Elife">
        <title>Chloroplast acquisition without the gene transfer in kleptoplastic sea slugs, Plakobranchus ocellatus.</title>
        <authorList>
            <person name="Maeda T."/>
            <person name="Takahashi S."/>
            <person name="Yoshida T."/>
            <person name="Shimamura S."/>
            <person name="Takaki Y."/>
            <person name="Nagai Y."/>
            <person name="Toyoda A."/>
            <person name="Suzuki Y."/>
            <person name="Arimoto A."/>
            <person name="Ishii H."/>
            <person name="Satoh N."/>
            <person name="Nishiyama T."/>
            <person name="Hasebe M."/>
            <person name="Maruyama T."/>
            <person name="Minagawa J."/>
            <person name="Obokata J."/>
            <person name="Shigenobu S."/>
        </authorList>
    </citation>
    <scope>NUCLEOTIDE SEQUENCE [LARGE SCALE GENOMIC DNA]</scope>
</reference>
<feature type="compositionally biased region" description="Polar residues" evidence="1">
    <location>
        <begin position="184"/>
        <end position="193"/>
    </location>
</feature>
<keyword evidence="4" id="KW-1185">Reference proteome</keyword>
<feature type="region of interest" description="Disordered" evidence="1">
    <location>
        <begin position="46"/>
        <end position="93"/>
    </location>
</feature>
<feature type="signal peptide" evidence="2">
    <location>
        <begin position="1"/>
        <end position="31"/>
    </location>
</feature>
<dbReference type="Pfam" id="PF06918">
    <property type="entry name" value="DUF1280"/>
    <property type="match status" value="1"/>
</dbReference>
<feature type="compositionally biased region" description="Low complexity" evidence="1">
    <location>
        <begin position="56"/>
        <end position="68"/>
    </location>
</feature>
<gene>
    <name evidence="3" type="ORF">PoB_003863400</name>
</gene>
<evidence type="ECO:0000256" key="1">
    <source>
        <dbReference type="SAM" id="MobiDB-lite"/>
    </source>
</evidence>
<feature type="chain" id="PRO_5043483953" evidence="2">
    <location>
        <begin position="32"/>
        <end position="520"/>
    </location>
</feature>
<dbReference type="Proteomes" id="UP000735302">
    <property type="component" value="Unassembled WGS sequence"/>
</dbReference>
<protein>
    <submittedName>
        <fullName evidence="3">Amine oxidase</fullName>
    </submittedName>
</protein>
<organism evidence="3 4">
    <name type="scientific">Plakobranchus ocellatus</name>
    <dbReference type="NCBI Taxonomy" id="259542"/>
    <lineage>
        <taxon>Eukaryota</taxon>
        <taxon>Metazoa</taxon>
        <taxon>Spiralia</taxon>
        <taxon>Lophotrochozoa</taxon>
        <taxon>Mollusca</taxon>
        <taxon>Gastropoda</taxon>
        <taxon>Heterobranchia</taxon>
        <taxon>Euthyneura</taxon>
        <taxon>Panpulmonata</taxon>
        <taxon>Sacoglossa</taxon>
        <taxon>Placobranchoidea</taxon>
        <taxon>Plakobranchidae</taxon>
        <taxon>Plakobranchus</taxon>
    </lineage>
</organism>
<evidence type="ECO:0000256" key="2">
    <source>
        <dbReference type="SAM" id="SignalP"/>
    </source>
</evidence>
<evidence type="ECO:0000313" key="4">
    <source>
        <dbReference type="Proteomes" id="UP000735302"/>
    </source>
</evidence>
<sequence>MLPYIFLILTADRRLTWVTALLTCLSHTADSAPYRTEDNVATRTLHNEHSHNDQATTSSRSNSTLLNRPGPSTGTDSGHIELSSPNTSDTMLNDPLHMAHTRQVVLSSTYTEKLQLTHSITSDTINTEHPYEISNTSNTNTDTMDQSYSYDDIALSSQAHSTIPLVPVAESTPLKPPRPHKSTIDTSTTPMIKHNTTFSHSLSLSENTPLSKEEEKLSTHLIRRKLHSGPDKNRVKCKTGGQPLILQRVVAPRKQTVLVRTPTKRKRARILHKVRSYVAGTSETSADTQLATELKTLPSTRRQIITQKAGIKQKIKISRHHTLAIKEALGMSWRQGRKHGKLLREVGIQLENEKSVRDLAKHIVSDFVKVEGRQFLKDDDREYIAPYGRVVGLTKFVDYILDSYQQQNMLTWHNDTIPSDEIWVKIGGDHGKNSSKFTLQIANIDKPNARQNTVLIAIVAVKDAHENIERFLQGGLGDELLALQSHSWKDKMLKVFLNGDYDFLCKMYDLSGPQGTYPCL</sequence>
<dbReference type="EMBL" id="BLXT01004371">
    <property type="protein sequence ID" value="GFO12129.1"/>
    <property type="molecule type" value="Genomic_DNA"/>
</dbReference>
<keyword evidence="2" id="KW-0732">Signal</keyword>
<feature type="region of interest" description="Disordered" evidence="1">
    <location>
        <begin position="169"/>
        <end position="193"/>
    </location>
</feature>
<dbReference type="InterPro" id="IPR009689">
    <property type="entry name" value="DUF1280"/>
</dbReference>